<dbReference type="InterPro" id="IPR024771">
    <property type="entry name" value="SUZ"/>
</dbReference>
<dbReference type="Pfam" id="PF01424">
    <property type="entry name" value="R3H"/>
    <property type="match status" value="1"/>
</dbReference>
<evidence type="ECO:0000256" key="1">
    <source>
        <dbReference type="ARBA" id="ARBA00022553"/>
    </source>
</evidence>
<dbReference type="AlphaFoldDB" id="A0A9D4YXJ9"/>
<feature type="compositionally biased region" description="Gly residues" evidence="2">
    <location>
        <begin position="271"/>
        <end position="284"/>
    </location>
</feature>
<feature type="compositionally biased region" description="Low complexity" evidence="2">
    <location>
        <begin position="693"/>
        <end position="755"/>
    </location>
</feature>
<evidence type="ECO:0008006" key="7">
    <source>
        <dbReference type="Google" id="ProtNLM"/>
    </source>
</evidence>
<evidence type="ECO:0000256" key="2">
    <source>
        <dbReference type="SAM" id="MobiDB-lite"/>
    </source>
</evidence>
<dbReference type="PROSITE" id="PS51061">
    <property type="entry name" value="R3H"/>
    <property type="match status" value="1"/>
</dbReference>
<dbReference type="Gene3D" id="3.30.1370.50">
    <property type="entry name" value="R3H-like domain"/>
    <property type="match status" value="1"/>
</dbReference>
<feature type="region of interest" description="Disordered" evidence="2">
    <location>
        <begin position="235"/>
        <end position="284"/>
    </location>
</feature>
<reference evidence="5" key="1">
    <citation type="journal article" date="2019" name="Plant J.">
        <title>Chlorella vulgaris genome assembly and annotation reveals the molecular basis for metabolic acclimation to high light conditions.</title>
        <authorList>
            <person name="Cecchin M."/>
            <person name="Marcolungo L."/>
            <person name="Rossato M."/>
            <person name="Girolomoni L."/>
            <person name="Cosentino E."/>
            <person name="Cuine S."/>
            <person name="Li-Beisson Y."/>
            <person name="Delledonne M."/>
            <person name="Ballottari M."/>
        </authorList>
    </citation>
    <scope>NUCLEOTIDE SEQUENCE</scope>
    <source>
        <strain evidence="5">211/11P</strain>
    </source>
</reference>
<keyword evidence="1" id="KW-0597">Phosphoprotein</keyword>
<evidence type="ECO:0000313" key="6">
    <source>
        <dbReference type="Proteomes" id="UP001055712"/>
    </source>
</evidence>
<dbReference type="OrthoDB" id="515788at2759"/>
<dbReference type="PANTHER" id="PTHR15672">
    <property type="entry name" value="CAMP-REGULATED PHOSPHOPROTEIN 21 RELATED R3H DOMAIN CONTAINING PROTEIN"/>
    <property type="match status" value="1"/>
</dbReference>
<accession>A0A9D4YXJ9</accession>
<dbReference type="PROSITE" id="PS51673">
    <property type="entry name" value="SUZ"/>
    <property type="match status" value="1"/>
</dbReference>
<dbReference type="GO" id="GO:0003676">
    <property type="term" value="F:nucleic acid binding"/>
    <property type="evidence" value="ECO:0007669"/>
    <property type="project" value="UniProtKB-UniRule"/>
</dbReference>
<feature type="region of interest" description="Disordered" evidence="2">
    <location>
        <begin position="467"/>
        <end position="506"/>
    </location>
</feature>
<evidence type="ECO:0000259" key="4">
    <source>
        <dbReference type="PROSITE" id="PS51673"/>
    </source>
</evidence>
<feature type="region of interest" description="Disordered" evidence="2">
    <location>
        <begin position="1"/>
        <end position="59"/>
    </location>
</feature>
<feature type="domain" description="SUZ" evidence="4">
    <location>
        <begin position="142"/>
        <end position="239"/>
    </location>
</feature>
<evidence type="ECO:0000259" key="3">
    <source>
        <dbReference type="PROSITE" id="PS51061"/>
    </source>
</evidence>
<feature type="compositionally biased region" description="Gly residues" evidence="2">
    <location>
        <begin position="632"/>
        <end position="661"/>
    </location>
</feature>
<feature type="compositionally biased region" description="Gly residues" evidence="2">
    <location>
        <begin position="467"/>
        <end position="478"/>
    </location>
</feature>
<gene>
    <name evidence="5" type="ORF">D9Q98_004719</name>
</gene>
<comment type="caution">
    <text evidence="5">The sequence shown here is derived from an EMBL/GenBank/DDBJ whole genome shotgun (WGS) entry which is preliminary data.</text>
</comment>
<feature type="compositionally biased region" description="Polar residues" evidence="2">
    <location>
        <begin position="675"/>
        <end position="692"/>
    </location>
</feature>
<dbReference type="CDD" id="cd02642">
    <property type="entry name" value="R3H_encore_like"/>
    <property type="match status" value="1"/>
</dbReference>
<organism evidence="5 6">
    <name type="scientific">Chlorella vulgaris</name>
    <name type="common">Green alga</name>
    <dbReference type="NCBI Taxonomy" id="3077"/>
    <lineage>
        <taxon>Eukaryota</taxon>
        <taxon>Viridiplantae</taxon>
        <taxon>Chlorophyta</taxon>
        <taxon>core chlorophytes</taxon>
        <taxon>Trebouxiophyceae</taxon>
        <taxon>Chlorellales</taxon>
        <taxon>Chlorellaceae</taxon>
        <taxon>Chlorella clade</taxon>
        <taxon>Chlorella</taxon>
    </lineage>
</organism>
<keyword evidence="6" id="KW-1185">Reference proteome</keyword>
<feature type="compositionally biased region" description="Low complexity" evidence="2">
    <location>
        <begin position="1"/>
        <end position="13"/>
    </location>
</feature>
<proteinExistence type="predicted"/>
<dbReference type="SMART" id="SM00393">
    <property type="entry name" value="R3H"/>
    <property type="match status" value="1"/>
</dbReference>
<dbReference type="Pfam" id="PF12752">
    <property type="entry name" value="SUZ"/>
    <property type="match status" value="1"/>
</dbReference>
<feature type="compositionally biased region" description="Gly residues" evidence="2">
    <location>
        <begin position="161"/>
        <end position="173"/>
    </location>
</feature>
<dbReference type="InterPro" id="IPR051937">
    <property type="entry name" value="R3H_domain_containing"/>
</dbReference>
<name>A0A9D4YXJ9_CHLVU</name>
<dbReference type="Proteomes" id="UP001055712">
    <property type="component" value="Unassembled WGS sequence"/>
</dbReference>
<dbReference type="EMBL" id="SIDB01000006">
    <property type="protein sequence ID" value="KAI3431672.1"/>
    <property type="molecule type" value="Genomic_DNA"/>
</dbReference>
<sequence length="755" mass="74549">MAAPAEDWEQAAADLEKLEIEAGSGGADGVPEATSEPDGTPTPPQTASADAAQEVDTPPAVDHALRDALAHHKNRPSVLALEAEVEAFMQSSEEQLVFSSDMSSYERLLAHRTAQHWGLETSTINQGPEQGRIVALRTHASRPPQVKLCDVEVAAPETHYSGGGGGMQRGGPVVGSPPAPRVLVRKRADRMGRGPGGMMMGQVMDGQYGMQGANGQYRSMQEREQEYHRARARIFGEGQGPHPHPHPHPGVGGYPIAPGGPSGQGLPSPRAGGGGGGGGGPMNGGGPGGGAAAAGGGMMAGGGGMGSPFAGMMGPMGGNPMAPHSQMAAMAFGPGAAAMVGGRPTAGPAAMQVPYGAYPGAAGPAAAAMAAMGGYSGGAPALYGGGYSGGGPAAAYGGGGGGGGPRPTKAQLRNKEADMADPDFRRGRGLHSQRFEPGFGEEPQAAASSLYVRPSYGSEFPELAGGGMAGAGSGGSEGRGAASGMHRPAHSPRSNGGGAIMSPGMGATPMPTSPAAAAAAAAAMHGYAYGGQMGGSHQEMMVGYGGYGQGMMPYAQGMAPMPGMMYQGSGGGMPYGMVSMQPYGYMPMRPGQQEAMMQAYAAAAAGMQMGYSPYGGPGGGGMPMPMPMPMSPGGGMQNPMSPGGGSLGRRSSTGGGNGGRYSGPRNSGNSGQQRGGAQTSRSDSLGQDRQQLASVAAAAAGGSAGVAAADGAAASEPAAQPAAQPEAQPEAQPAAAEPAAEPAEQTAAEQAAPQQ</sequence>
<feature type="region of interest" description="Disordered" evidence="2">
    <location>
        <begin position="622"/>
        <end position="755"/>
    </location>
</feature>
<reference evidence="5" key="2">
    <citation type="submission" date="2020-11" db="EMBL/GenBank/DDBJ databases">
        <authorList>
            <person name="Cecchin M."/>
            <person name="Marcolungo L."/>
            <person name="Rossato M."/>
            <person name="Girolomoni L."/>
            <person name="Cosentino E."/>
            <person name="Cuine S."/>
            <person name="Li-Beisson Y."/>
            <person name="Delledonne M."/>
            <person name="Ballottari M."/>
        </authorList>
    </citation>
    <scope>NUCLEOTIDE SEQUENCE</scope>
    <source>
        <strain evidence="5">211/11P</strain>
        <tissue evidence="5">Whole cell</tissue>
    </source>
</reference>
<protein>
    <recommendedName>
        <fullName evidence="7">R3H domain-containing protein</fullName>
    </recommendedName>
</protein>
<feature type="compositionally biased region" description="Low complexity" evidence="2">
    <location>
        <begin position="662"/>
        <end position="671"/>
    </location>
</feature>
<dbReference type="InterPro" id="IPR001374">
    <property type="entry name" value="R3H_dom"/>
</dbReference>
<feature type="domain" description="R3H" evidence="3">
    <location>
        <begin position="75"/>
        <end position="138"/>
    </location>
</feature>
<feature type="region of interest" description="Disordered" evidence="2">
    <location>
        <begin position="160"/>
        <end position="179"/>
    </location>
</feature>
<dbReference type="InterPro" id="IPR036867">
    <property type="entry name" value="R3H_dom_sf"/>
</dbReference>
<dbReference type="PANTHER" id="PTHR15672:SF8">
    <property type="entry name" value="PROTEIN ENCORE"/>
    <property type="match status" value="1"/>
</dbReference>
<dbReference type="SUPFAM" id="SSF82708">
    <property type="entry name" value="R3H domain"/>
    <property type="match status" value="1"/>
</dbReference>
<evidence type="ECO:0000313" key="5">
    <source>
        <dbReference type="EMBL" id="KAI3431672.1"/>
    </source>
</evidence>